<dbReference type="GO" id="GO:0006935">
    <property type="term" value="P:chemotaxis"/>
    <property type="evidence" value="ECO:0007669"/>
    <property type="project" value="UniProtKB-KW"/>
</dbReference>
<keyword evidence="12" id="KW-0966">Cell projection</keyword>
<feature type="compositionally biased region" description="Acidic residues" evidence="11">
    <location>
        <begin position="1"/>
        <end position="15"/>
    </location>
</feature>
<dbReference type="PANTHER" id="PTHR35091:SF2">
    <property type="entry name" value="FLAGELLAR PROTEIN FLIL"/>
    <property type="match status" value="1"/>
</dbReference>
<evidence type="ECO:0000256" key="7">
    <source>
        <dbReference type="ARBA" id="ARBA00022779"/>
    </source>
</evidence>
<evidence type="ECO:0000256" key="4">
    <source>
        <dbReference type="ARBA" id="ARBA00022475"/>
    </source>
</evidence>
<dbReference type="GO" id="GO:0005886">
    <property type="term" value="C:plasma membrane"/>
    <property type="evidence" value="ECO:0007669"/>
    <property type="project" value="UniProtKB-SubCell"/>
</dbReference>
<keyword evidence="12" id="KW-0969">Cilium</keyword>
<evidence type="ECO:0000256" key="9">
    <source>
        <dbReference type="ARBA" id="ARBA00023136"/>
    </source>
</evidence>
<feature type="transmembrane region" description="Helical" evidence="10">
    <location>
        <begin position="28"/>
        <end position="48"/>
    </location>
</feature>
<dbReference type="GO" id="GO:0071978">
    <property type="term" value="P:bacterial-type flagellum-dependent swarming motility"/>
    <property type="evidence" value="ECO:0007669"/>
    <property type="project" value="TreeGrafter"/>
</dbReference>
<dbReference type="Proteomes" id="UP000217076">
    <property type="component" value="Unassembled WGS sequence"/>
</dbReference>
<evidence type="ECO:0000256" key="3">
    <source>
        <dbReference type="ARBA" id="ARBA00008281"/>
    </source>
</evidence>
<protein>
    <recommendedName>
        <fullName evidence="10">Flagellar protein FliL</fullName>
    </recommendedName>
</protein>
<feature type="region of interest" description="Disordered" evidence="11">
    <location>
        <begin position="1"/>
        <end position="22"/>
    </location>
</feature>
<evidence type="ECO:0000256" key="1">
    <source>
        <dbReference type="ARBA" id="ARBA00002254"/>
    </source>
</evidence>
<feature type="compositionally biased region" description="Gly residues" evidence="11">
    <location>
        <begin position="83"/>
        <end position="95"/>
    </location>
</feature>
<feature type="compositionally biased region" description="Basic and acidic residues" evidence="11">
    <location>
        <begin position="64"/>
        <end position="82"/>
    </location>
</feature>
<evidence type="ECO:0000256" key="2">
    <source>
        <dbReference type="ARBA" id="ARBA00004162"/>
    </source>
</evidence>
<dbReference type="OrthoDB" id="7304620at2"/>
<keyword evidence="7 10" id="KW-0283">Flagellar rotation</keyword>
<keyword evidence="9 10" id="KW-0472">Membrane</keyword>
<accession>A0A1G8FG05</accession>
<organism evidence="12 13">
    <name type="scientific">Roseospirillum parvum</name>
    <dbReference type="NCBI Taxonomy" id="83401"/>
    <lineage>
        <taxon>Bacteria</taxon>
        <taxon>Pseudomonadati</taxon>
        <taxon>Pseudomonadota</taxon>
        <taxon>Alphaproteobacteria</taxon>
        <taxon>Rhodospirillales</taxon>
        <taxon>Rhodospirillaceae</taxon>
        <taxon>Roseospirillum</taxon>
    </lineage>
</organism>
<reference evidence="13" key="1">
    <citation type="submission" date="2016-10" db="EMBL/GenBank/DDBJ databases">
        <authorList>
            <person name="Varghese N."/>
            <person name="Submissions S."/>
        </authorList>
    </citation>
    <scope>NUCLEOTIDE SEQUENCE [LARGE SCALE GENOMIC DNA]</scope>
    <source>
        <strain evidence="13">930I</strain>
    </source>
</reference>
<name>A0A1G8FG05_9PROT</name>
<keyword evidence="8 10" id="KW-1133">Transmembrane helix</keyword>
<comment type="subcellular location">
    <subcellularLocation>
        <location evidence="10">Cell inner membrane</location>
    </subcellularLocation>
    <subcellularLocation>
        <location evidence="2">Cell membrane</location>
        <topology evidence="2">Single-pass membrane protein</topology>
    </subcellularLocation>
</comment>
<evidence type="ECO:0000256" key="10">
    <source>
        <dbReference type="RuleBase" id="RU364125"/>
    </source>
</evidence>
<feature type="region of interest" description="Disordered" evidence="11">
    <location>
        <begin position="58"/>
        <end position="95"/>
    </location>
</feature>
<sequence>MAEDVEEDFDEEPDEAGGSGGKGSRKKLLIFILIPVLLVVIGAAVAFFTGLADGLMGGGEEEPEAHGEAEAGGHAAPADDGHGGGGGGDDGHGGAAGGASGYVELSEMVVDLNASGRKRTFLKLRVSLELDNPGDAGAVEAELPRIVDSFQVYLRELRVEDLEGSAGMYRLKEELLRRVNMAVKPVHVKDVLFGEMLIQ</sequence>
<dbReference type="AlphaFoldDB" id="A0A1G8FG05"/>
<dbReference type="RefSeq" id="WP_092621587.1">
    <property type="nucleotide sequence ID" value="NZ_FNCV01000014.1"/>
</dbReference>
<dbReference type="EMBL" id="FNCV01000014">
    <property type="protein sequence ID" value="SDH81035.1"/>
    <property type="molecule type" value="Genomic_DNA"/>
</dbReference>
<dbReference type="GO" id="GO:0009425">
    <property type="term" value="C:bacterial-type flagellum basal body"/>
    <property type="evidence" value="ECO:0007669"/>
    <property type="project" value="InterPro"/>
</dbReference>
<dbReference type="InterPro" id="IPR005503">
    <property type="entry name" value="FliL"/>
</dbReference>
<keyword evidence="12" id="KW-0282">Flagellum</keyword>
<keyword evidence="13" id="KW-1185">Reference proteome</keyword>
<gene>
    <name evidence="12" type="ORF">SAMN05421742_1148</name>
</gene>
<dbReference type="Pfam" id="PF03748">
    <property type="entry name" value="FliL"/>
    <property type="match status" value="1"/>
</dbReference>
<comment type="similarity">
    <text evidence="3 10">Belongs to the FliL family.</text>
</comment>
<keyword evidence="5 10" id="KW-0145">Chemotaxis</keyword>
<evidence type="ECO:0000313" key="12">
    <source>
        <dbReference type="EMBL" id="SDH81035.1"/>
    </source>
</evidence>
<evidence type="ECO:0000313" key="13">
    <source>
        <dbReference type="Proteomes" id="UP000217076"/>
    </source>
</evidence>
<evidence type="ECO:0000256" key="5">
    <source>
        <dbReference type="ARBA" id="ARBA00022500"/>
    </source>
</evidence>
<evidence type="ECO:0000256" key="11">
    <source>
        <dbReference type="SAM" id="MobiDB-lite"/>
    </source>
</evidence>
<proteinExistence type="inferred from homology"/>
<keyword evidence="10" id="KW-0997">Cell inner membrane</keyword>
<dbReference type="STRING" id="83401.SAMN05421742_1148"/>
<dbReference type="PANTHER" id="PTHR35091">
    <property type="entry name" value="FLAGELLAR PROTEIN FLIL"/>
    <property type="match status" value="1"/>
</dbReference>
<keyword evidence="4" id="KW-1003">Cell membrane</keyword>
<evidence type="ECO:0000256" key="8">
    <source>
        <dbReference type="ARBA" id="ARBA00022989"/>
    </source>
</evidence>
<comment type="function">
    <text evidence="1 10">Controls the rotational direction of flagella during chemotaxis.</text>
</comment>
<keyword evidence="6 10" id="KW-0812">Transmembrane</keyword>
<evidence type="ECO:0000256" key="6">
    <source>
        <dbReference type="ARBA" id="ARBA00022692"/>
    </source>
</evidence>